<evidence type="ECO:0000313" key="1">
    <source>
        <dbReference type="EMBL" id="QIN97026.1"/>
    </source>
</evidence>
<dbReference type="RefSeq" id="YP_010670694.1">
    <property type="nucleotide sequence ID" value="NC_070965.1"/>
</dbReference>
<keyword evidence="2" id="KW-1185">Reference proteome</keyword>
<name>A0A6G8R6L5_9CAUD</name>
<accession>A0A6G8R6L5</accession>
<dbReference type="Proteomes" id="UP000501900">
    <property type="component" value="Genome"/>
</dbReference>
<evidence type="ECO:0000313" key="2">
    <source>
        <dbReference type="Proteomes" id="UP000501900"/>
    </source>
</evidence>
<proteinExistence type="predicted"/>
<dbReference type="EMBL" id="MT162467">
    <property type="protein sequence ID" value="QIN97026.1"/>
    <property type="molecule type" value="Genomic_DNA"/>
</dbReference>
<dbReference type="KEGG" id="vg:77946904"/>
<sequence>MNNELKIEVLEFLEHLMEQENLSYYGVDWTNTLIKTFMEMQSEQEESL</sequence>
<organism evidence="1 2">
    <name type="scientific">Synechococcus phage S-H34</name>
    <dbReference type="NCBI Taxonomy" id="2718942"/>
    <lineage>
        <taxon>Viruses</taxon>
        <taxon>Duplodnaviria</taxon>
        <taxon>Heunggongvirae</taxon>
        <taxon>Uroviricota</taxon>
        <taxon>Caudoviricetes</taxon>
        <taxon>Pantevenvirales</taxon>
        <taxon>Kyanoviridae</taxon>
        <taxon>Makaravirus</taxon>
        <taxon>Makaravirus thirtyfour</taxon>
    </lineage>
</organism>
<reference evidence="1 2" key="1">
    <citation type="submission" date="2020-03" db="EMBL/GenBank/DDBJ databases">
        <title>The Isolation and Genome Sequence of a Novel Cyanophage S-H34 from the Huanghai Sea, China.</title>
        <authorList>
            <person name="Jiang T."/>
        </authorList>
    </citation>
    <scope>NUCLEOTIDE SEQUENCE [LARGE SCALE GENOMIC DNA]</scope>
</reference>
<dbReference type="GeneID" id="77946904"/>
<protein>
    <submittedName>
        <fullName evidence="1">Uncharacterized protein</fullName>
    </submittedName>
</protein>